<feature type="non-terminal residue" evidence="2">
    <location>
        <position position="1"/>
    </location>
</feature>
<gene>
    <name evidence="2" type="ORF">PGLA2088_LOCUS36010</name>
</gene>
<sequence length="377" mass="40416">VSEPPWQLLRDEQRQRRLLQGSDEFLDDQELDGEEDGVEDDFVSTENFVLALPRGAAGKLGKGGGAHAELLAQIREDTGAATRVSGSTDSDSASGSSLEIAGCYGAKLRALLEVSALLLQMAPLPLTGAPPEGSDPEPPAASDQEALEIWLRSSGPFSFTAEEASKLVSIASASASAEFVPSGAPGRSALRLAGPRASVCAAALAIGRQIERKAVAHERSHGPPVLLVEYLTRWFGLDASRLLKRQRLRRGQKRRSDDRPEQVNWPAEDEWPGVEEGPSLPEAEYRDVEIATAAGEEREADMEEEEDEEYDNDVEAQDADAERATKRLRTGPSLPNPFQGAVGADIKEDDGAQDGKAETLVAGEAMASLLGEYSDDE</sequence>
<feature type="compositionally biased region" description="Basic and acidic residues" evidence="1">
    <location>
        <begin position="345"/>
        <end position="354"/>
    </location>
</feature>
<comment type="caution">
    <text evidence="2">The sequence shown here is derived from an EMBL/GenBank/DDBJ whole genome shotgun (WGS) entry which is preliminary data.</text>
</comment>
<proteinExistence type="predicted"/>
<organism evidence="2 3">
    <name type="scientific">Polarella glacialis</name>
    <name type="common">Dinoflagellate</name>
    <dbReference type="NCBI Taxonomy" id="89957"/>
    <lineage>
        <taxon>Eukaryota</taxon>
        <taxon>Sar</taxon>
        <taxon>Alveolata</taxon>
        <taxon>Dinophyceae</taxon>
        <taxon>Suessiales</taxon>
        <taxon>Suessiaceae</taxon>
        <taxon>Polarella</taxon>
    </lineage>
</organism>
<feature type="region of interest" description="Disordered" evidence="1">
    <location>
        <begin position="246"/>
        <end position="354"/>
    </location>
</feature>
<name>A0A813KXD4_POLGL</name>
<accession>A0A813KXD4</accession>
<evidence type="ECO:0000313" key="3">
    <source>
        <dbReference type="Proteomes" id="UP000626109"/>
    </source>
</evidence>
<dbReference type="Proteomes" id="UP000626109">
    <property type="component" value="Unassembled WGS sequence"/>
</dbReference>
<feature type="non-terminal residue" evidence="2">
    <location>
        <position position="377"/>
    </location>
</feature>
<evidence type="ECO:0000256" key="1">
    <source>
        <dbReference type="SAM" id="MobiDB-lite"/>
    </source>
</evidence>
<evidence type="ECO:0000313" key="2">
    <source>
        <dbReference type="EMBL" id="CAE8710577.1"/>
    </source>
</evidence>
<reference evidence="2" key="1">
    <citation type="submission" date="2021-02" db="EMBL/GenBank/DDBJ databases">
        <authorList>
            <person name="Dougan E. K."/>
            <person name="Rhodes N."/>
            <person name="Thang M."/>
            <person name="Chan C."/>
        </authorList>
    </citation>
    <scope>NUCLEOTIDE SEQUENCE</scope>
</reference>
<dbReference type="AlphaFoldDB" id="A0A813KXD4"/>
<protein>
    <submittedName>
        <fullName evidence="2">Uncharacterized protein</fullName>
    </submittedName>
</protein>
<dbReference type="EMBL" id="CAJNNW010032011">
    <property type="protein sequence ID" value="CAE8710577.1"/>
    <property type="molecule type" value="Genomic_DNA"/>
</dbReference>
<feature type="compositionally biased region" description="Acidic residues" evidence="1">
    <location>
        <begin position="298"/>
        <end position="319"/>
    </location>
</feature>